<reference evidence="10 12" key="3">
    <citation type="submission" date="2018-08" db="EMBL/GenBank/DDBJ databases">
        <title>Draft genome sequence of Dialister pneumosintes KCOM 1685.</title>
        <authorList>
            <person name="Kook J.-K."/>
            <person name="Park S.-N."/>
            <person name="Lim Y.K."/>
        </authorList>
    </citation>
    <scope>NUCLEOTIDE SEQUENCE [LARGE SCALE GENOMIC DNA]</scope>
    <source>
        <strain evidence="10 12">KCOM 1685</strain>
    </source>
</reference>
<evidence type="ECO:0000256" key="3">
    <source>
        <dbReference type="ARBA" id="ARBA00022448"/>
    </source>
</evidence>
<sequence length="242" mass="26363">MTLSMSIKYLLFAIAIFISNIVQALTGFAGVMLSIPPSILLFGPDTAIAVVNALVWGVSLVLAWKNRNYLDKKIILFIISFMLLGMAIGVKLYTMVDAHIIAPIYGAIIVAAALKNILTKPADQPMPNWISACILIGAGIIHGMFASGGALLVVYLAATFKNKYTFRANVAAVWSFLNLILIVKDFERGLFNAEALHLMLIAIVPMLLAVYIGNKIHHVINQKLFTRSTYGLLLLSGTMILL</sequence>
<dbReference type="AlphaFoldDB" id="A0A1B3WFC8"/>
<dbReference type="OrthoDB" id="7843147at2"/>
<comment type="subcellular location">
    <subcellularLocation>
        <location evidence="1 8">Cell membrane</location>
        <topology evidence="1 8">Multi-pass membrane protein</topology>
    </subcellularLocation>
</comment>
<evidence type="ECO:0000256" key="6">
    <source>
        <dbReference type="ARBA" id="ARBA00022989"/>
    </source>
</evidence>
<keyword evidence="5 8" id="KW-0812">Transmembrane</keyword>
<dbReference type="Proteomes" id="UP000094757">
    <property type="component" value="Chromosome"/>
</dbReference>
<dbReference type="STRING" id="39950.BCB69_05410"/>
<feature type="transmembrane region" description="Helical" evidence="8">
    <location>
        <begin position="130"/>
        <end position="158"/>
    </location>
</feature>
<accession>A0A1B3WFC8</accession>
<gene>
    <name evidence="9" type="ORF">BCB69_05410</name>
    <name evidence="10" type="ORF">DX915_03995</name>
</gene>
<feature type="transmembrane region" description="Helical" evidence="8">
    <location>
        <begin position="195"/>
        <end position="212"/>
    </location>
</feature>
<feature type="transmembrane region" description="Helical" evidence="8">
    <location>
        <begin position="40"/>
        <end position="62"/>
    </location>
</feature>
<keyword evidence="3" id="KW-0813">Transport</keyword>
<organism evidence="9 11">
    <name type="scientific">Dialister pneumosintes</name>
    <dbReference type="NCBI Taxonomy" id="39950"/>
    <lineage>
        <taxon>Bacteria</taxon>
        <taxon>Bacillati</taxon>
        <taxon>Bacillota</taxon>
        <taxon>Negativicutes</taxon>
        <taxon>Veillonellales</taxon>
        <taxon>Veillonellaceae</taxon>
        <taxon>Dialister</taxon>
    </lineage>
</organism>
<evidence type="ECO:0000313" key="12">
    <source>
        <dbReference type="Proteomes" id="UP000266262"/>
    </source>
</evidence>
<name>A0A1B3WFC8_9FIRM</name>
<evidence type="ECO:0000256" key="4">
    <source>
        <dbReference type="ARBA" id="ARBA00022475"/>
    </source>
</evidence>
<keyword evidence="4 8" id="KW-1003">Cell membrane</keyword>
<dbReference type="PANTHER" id="PTHR30269">
    <property type="entry name" value="TRANSMEMBRANE PROTEIN YFCA"/>
    <property type="match status" value="1"/>
</dbReference>
<keyword evidence="12" id="KW-1185">Reference proteome</keyword>
<feature type="transmembrane region" description="Helical" evidence="8">
    <location>
        <begin position="164"/>
        <end position="183"/>
    </location>
</feature>
<evidence type="ECO:0000256" key="2">
    <source>
        <dbReference type="ARBA" id="ARBA00009142"/>
    </source>
</evidence>
<dbReference type="Pfam" id="PF01925">
    <property type="entry name" value="TauE"/>
    <property type="match status" value="1"/>
</dbReference>
<dbReference type="PANTHER" id="PTHR30269:SF37">
    <property type="entry name" value="MEMBRANE TRANSPORTER PROTEIN"/>
    <property type="match status" value="1"/>
</dbReference>
<dbReference type="InterPro" id="IPR052017">
    <property type="entry name" value="TSUP"/>
</dbReference>
<dbReference type="EMBL" id="CP017037">
    <property type="protein sequence ID" value="AOH39675.1"/>
    <property type="molecule type" value="Genomic_DNA"/>
</dbReference>
<keyword evidence="6 8" id="KW-1133">Transmembrane helix</keyword>
<keyword evidence="7 8" id="KW-0472">Membrane</keyword>
<feature type="transmembrane region" description="Helical" evidence="8">
    <location>
        <begin position="74"/>
        <end position="94"/>
    </location>
</feature>
<dbReference type="GO" id="GO:0005886">
    <property type="term" value="C:plasma membrane"/>
    <property type="evidence" value="ECO:0007669"/>
    <property type="project" value="UniProtKB-SubCell"/>
</dbReference>
<dbReference type="KEGG" id="dpn:BCB69_05410"/>
<evidence type="ECO:0000313" key="9">
    <source>
        <dbReference type="EMBL" id="AOH39675.1"/>
    </source>
</evidence>
<dbReference type="EMBL" id="QWKU01000001">
    <property type="protein sequence ID" value="RID95087.1"/>
    <property type="molecule type" value="Genomic_DNA"/>
</dbReference>
<evidence type="ECO:0000313" key="11">
    <source>
        <dbReference type="Proteomes" id="UP000094757"/>
    </source>
</evidence>
<evidence type="ECO:0000256" key="5">
    <source>
        <dbReference type="ARBA" id="ARBA00022692"/>
    </source>
</evidence>
<proteinExistence type="inferred from homology"/>
<evidence type="ECO:0000313" key="10">
    <source>
        <dbReference type="EMBL" id="RID95087.1"/>
    </source>
</evidence>
<comment type="similarity">
    <text evidence="2 8">Belongs to the 4-toluene sulfonate uptake permease (TSUP) (TC 2.A.102) family.</text>
</comment>
<evidence type="ECO:0000256" key="8">
    <source>
        <dbReference type="RuleBase" id="RU363041"/>
    </source>
</evidence>
<evidence type="ECO:0000256" key="7">
    <source>
        <dbReference type="ARBA" id="ARBA00023136"/>
    </source>
</evidence>
<reference evidence="11" key="2">
    <citation type="submission" date="2016-08" db="EMBL/GenBank/DDBJ databases">
        <authorList>
            <person name="Holder M.E."/>
            <person name="Ajami N.J."/>
            <person name="Petrosino J.F."/>
        </authorList>
    </citation>
    <scope>NUCLEOTIDE SEQUENCE [LARGE SCALE GENOMIC DNA]</scope>
    <source>
        <strain evidence="11">F0677</strain>
    </source>
</reference>
<dbReference type="InterPro" id="IPR002781">
    <property type="entry name" value="TM_pro_TauE-like"/>
</dbReference>
<dbReference type="Proteomes" id="UP000266262">
    <property type="component" value="Unassembled WGS sequence"/>
</dbReference>
<protein>
    <recommendedName>
        <fullName evidence="8">Probable membrane transporter protein</fullName>
    </recommendedName>
</protein>
<evidence type="ECO:0000256" key="1">
    <source>
        <dbReference type="ARBA" id="ARBA00004651"/>
    </source>
</evidence>
<feature type="transmembrane region" description="Helical" evidence="8">
    <location>
        <begin position="100"/>
        <end position="118"/>
    </location>
</feature>
<reference evidence="9" key="1">
    <citation type="submission" date="2016-08" db="EMBL/GenBank/DDBJ databases">
        <authorList>
            <person name="Seilhamer J.J."/>
        </authorList>
    </citation>
    <scope>NUCLEOTIDE SEQUENCE [LARGE SCALE GENOMIC DNA]</scope>
    <source>
        <strain evidence="9">F0677</strain>
    </source>
</reference>